<gene>
    <name evidence="4" type="ORF">NAEGRDRAFT_71256</name>
</gene>
<evidence type="ECO:0000313" key="4">
    <source>
        <dbReference type="EMBL" id="EFC40885.1"/>
    </source>
</evidence>
<name>D2VQK3_NAEGR</name>
<sequence>MPIFIRRTTGREHCLCNTNSEGLSRSLKSSHSPQYNINISQNSSSITSSKPASSMVRNKTTIYTSIFHILVVCLFFLPTWFAVVLYVNAQNQPFTCGGYLPDDDRVCNFRKGMCIGEDICVCSNGFQGDSCSITTCFGIRSDSTSVCSGSGYCESLNNCTCTLGWKGIACNERVSDRNNQYRALESNNSTISENVDFIEAVITMPNVNQFSSCGAISVDGSSSHSADGRPLIYYWLLFDSKMNLLADNFPHQPIITLESSIPSGSYRVGLIVQNTVLKINSSITVSPIFTKATSPLPMLTMYRGETVIEKYSNEFPITLKKIVSDSSCKSSQDVLHIEWTQLSGPFINHTIDTFNNLHIPKLKVFGNYTYLFRVSTFYKISAKVSLNVTLSTNSPKLELNILQTESTSELTTLQIDYVDPEALYNEESTEVWKWTSSNQSPQLLTIQNLSKSKSLQFSISSKLLETRADSIILTLEIRKSDGRSVQKSTTINFNNIPPLVNIVNIEPPSNVILPGQLIPIQTLTISNSSNTTWILNGKIVDSSSIIQQASPGMETNTILIDSSNLEEGSVNSLTIITYDTKTDDRSQSKIVMYNLGEVYSTKMPSPFTGTSVTCFFDIVDKTTGAFSTTYSNVTIYKPIIQNFADIQSIVQKWEDQSIPYSLDGDFSKSIYQSASTSRTDAVLLKEAMLSNSRSHSRKVSVICLNGVEVSGECKCKDGWMGQRCEISIGDFSNIQGTKLSILRDMMFVVNRTYGMSDEYLSLMSFAMDSLLVNYQFLDTSTISEILNNLNLILDYALSDENVRVSVGVDTLLDNCIESAYKYIKDRQYVNNHTSNSYNLHAALKKVSMLQARSSVIGSTGKSKKGPFFSSVLHRNTVYDFLRSIIDPISECKIVFDSYFFSFSTLSSTIVKKPFVSVLTVSDDVFSLNSRLGMTHKSESQITYSKLISRIVSIDFSELPVQVHGSKISYIIPYNITDKEEPAQFTNLELAEKNTTVSCGDFRSGSPTILRSDCTLQTRNTTHVVCTCVSFTNVFVVETTVVTYHSYVYVLAIVVSSIVACVLFLLIAIGVLVTIIIKIRRNKGTTANKPETVTNTSTFSLRVQEVEIETSSYGRGQTPLGVYDTITPQEKSNSFAVQSVYHMNRKRSQVIPLRIDLLDEKYCDNLSSNGSDCEL</sequence>
<keyword evidence="1" id="KW-0472">Membrane</keyword>
<evidence type="ECO:0000313" key="5">
    <source>
        <dbReference type="Proteomes" id="UP000006671"/>
    </source>
</evidence>
<dbReference type="PANTHER" id="PTHR24044">
    <property type="entry name" value="NOTCH LIGAND FAMILY MEMBER"/>
    <property type="match status" value="1"/>
</dbReference>
<dbReference type="PROSITE" id="PS01186">
    <property type="entry name" value="EGF_2"/>
    <property type="match status" value="2"/>
</dbReference>
<dbReference type="InParanoid" id="D2VQK3"/>
<dbReference type="InterPro" id="IPR050906">
    <property type="entry name" value="Notch_signaling"/>
</dbReference>
<protein>
    <submittedName>
        <fullName evidence="4">Predicted protein</fullName>
    </submittedName>
</protein>
<dbReference type="Proteomes" id="UP000006671">
    <property type="component" value="Unassembled WGS sequence"/>
</dbReference>
<dbReference type="InterPro" id="IPR000742">
    <property type="entry name" value="EGF"/>
</dbReference>
<keyword evidence="5" id="KW-1185">Reference proteome</keyword>
<proteinExistence type="predicted"/>
<dbReference type="KEGG" id="ngr:NAEGRDRAFT_71256"/>
<dbReference type="GO" id="GO:0005112">
    <property type="term" value="F:Notch binding"/>
    <property type="evidence" value="ECO:0007669"/>
    <property type="project" value="TreeGrafter"/>
</dbReference>
<feature type="domain" description="EGF-like" evidence="2 3">
    <location>
        <begin position="159"/>
        <end position="170"/>
    </location>
</feature>
<keyword evidence="1" id="KW-0812">Transmembrane</keyword>
<evidence type="ECO:0000256" key="1">
    <source>
        <dbReference type="SAM" id="Phobius"/>
    </source>
</evidence>
<feature type="transmembrane region" description="Helical" evidence="1">
    <location>
        <begin position="1046"/>
        <end position="1076"/>
    </location>
</feature>
<dbReference type="GeneID" id="8855605"/>
<dbReference type="RefSeq" id="XP_002673629.1">
    <property type="nucleotide sequence ID" value="XM_002673583.1"/>
</dbReference>
<dbReference type="OrthoDB" id="382013at2759"/>
<feature type="domain" description="EGF-like" evidence="2 3">
    <location>
        <begin position="713"/>
        <end position="724"/>
    </location>
</feature>
<evidence type="ECO:0000259" key="2">
    <source>
        <dbReference type="PROSITE" id="PS00022"/>
    </source>
</evidence>
<reference evidence="4 5" key="1">
    <citation type="journal article" date="2010" name="Cell">
        <title>The genome of Naegleria gruberi illuminates early eukaryotic versatility.</title>
        <authorList>
            <person name="Fritz-Laylin L.K."/>
            <person name="Prochnik S.E."/>
            <person name="Ginger M.L."/>
            <person name="Dacks J.B."/>
            <person name="Carpenter M.L."/>
            <person name="Field M.C."/>
            <person name="Kuo A."/>
            <person name="Paredez A."/>
            <person name="Chapman J."/>
            <person name="Pham J."/>
            <person name="Shu S."/>
            <person name="Neupane R."/>
            <person name="Cipriano M."/>
            <person name="Mancuso J."/>
            <person name="Tu H."/>
            <person name="Salamov A."/>
            <person name="Lindquist E."/>
            <person name="Shapiro H."/>
            <person name="Lucas S."/>
            <person name="Grigoriev I.V."/>
            <person name="Cande W.Z."/>
            <person name="Fulton C."/>
            <person name="Rokhsar D.S."/>
            <person name="Dawson S.C."/>
        </authorList>
    </citation>
    <scope>NUCLEOTIDE SEQUENCE [LARGE SCALE GENOMIC DNA]</scope>
    <source>
        <strain evidence="4 5">NEG-M</strain>
    </source>
</reference>
<dbReference type="Gene3D" id="2.10.25.10">
    <property type="entry name" value="Laminin"/>
    <property type="match status" value="1"/>
</dbReference>
<feature type="transmembrane region" description="Helical" evidence="1">
    <location>
        <begin position="62"/>
        <end position="87"/>
    </location>
</feature>
<dbReference type="AlphaFoldDB" id="D2VQK3"/>
<dbReference type="PANTHER" id="PTHR24044:SF420">
    <property type="entry name" value="DELTA AND NOTCH-LIKE EPIDERMAL GROWTH FACTOR-RELATED RECEPTOR ISOFORM X1"/>
    <property type="match status" value="1"/>
</dbReference>
<accession>D2VQK3</accession>
<dbReference type="VEuPathDB" id="AmoebaDB:NAEGRDRAFT_71256"/>
<dbReference type="PROSITE" id="PS00022">
    <property type="entry name" value="EGF_1"/>
    <property type="match status" value="2"/>
</dbReference>
<organism evidence="5">
    <name type="scientific">Naegleria gruberi</name>
    <name type="common">Amoeba</name>
    <dbReference type="NCBI Taxonomy" id="5762"/>
    <lineage>
        <taxon>Eukaryota</taxon>
        <taxon>Discoba</taxon>
        <taxon>Heterolobosea</taxon>
        <taxon>Tetramitia</taxon>
        <taxon>Eutetramitia</taxon>
        <taxon>Vahlkampfiidae</taxon>
        <taxon>Naegleria</taxon>
    </lineage>
</organism>
<keyword evidence="1" id="KW-1133">Transmembrane helix</keyword>
<dbReference type="EMBL" id="GG738889">
    <property type="protein sequence ID" value="EFC40885.1"/>
    <property type="molecule type" value="Genomic_DNA"/>
</dbReference>
<evidence type="ECO:0000259" key="3">
    <source>
        <dbReference type="PROSITE" id="PS01186"/>
    </source>
</evidence>